<dbReference type="InterPro" id="IPR003220">
    <property type="entry name" value="InsA_N_dom_Znf"/>
</dbReference>
<gene>
    <name evidence="2" type="ORF">NCTC12151_02081</name>
</gene>
<accession>A0A2X4V3S2</accession>
<sequence length="57" mass="6788">MSSYKVPLPKCPLCESHQGVIRYGYSKTKAQRYRCMACQKSFQLKYIYSREKHEAYC</sequence>
<dbReference type="KEGG" id="lri:NCTC12151_02081"/>
<evidence type="ECO:0000259" key="1">
    <source>
        <dbReference type="Pfam" id="PF03811"/>
    </source>
</evidence>
<keyword evidence="3" id="KW-1185">Reference proteome</keyword>
<reference evidence="2 3" key="1">
    <citation type="submission" date="2018-06" db="EMBL/GenBank/DDBJ databases">
        <authorList>
            <consortium name="Pathogen Informatics"/>
            <person name="Doyle S."/>
        </authorList>
    </citation>
    <scope>NUCLEOTIDE SEQUENCE [LARGE SCALE GENOMIC DNA]</scope>
    <source>
        <strain evidence="2 3">NCTC12151</strain>
    </source>
</reference>
<dbReference type="AlphaFoldDB" id="A0A2X4V3S2"/>
<dbReference type="Pfam" id="PF03811">
    <property type="entry name" value="Zn_ribbon_InsA"/>
    <property type="match status" value="1"/>
</dbReference>
<dbReference type="Proteomes" id="UP000249005">
    <property type="component" value="Chromosome 1"/>
</dbReference>
<name>A0A2X4V3S2_9GAMM</name>
<evidence type="ECO:0000313" key="3">
    <source>
        <dbReference type="Proteomes" id="UP000249005"/>
    </source>
</evidence>
<protein>
    <submittedName>
        <fullName evidence="2">Transposase and inactivated derivatives</fullName>
    </submittedName>
</protein>
<evidence type="ECO:0000313" key="2">
    <source>
        <dbReference type="EMBL" id="SQI41452.1"/>
    </source>
</evidence>
<proteinExistence type="predicted"/>
<dbReference type="EMBL" id="LS483470">
    <property type="protein sequence ID" value="SQI41452.1"/>
    <property type="molecule type" value="Genomic_DNA"/>
</dbReference>
<dbReference type="RefSeq" id="WP_170126519.1">
    <property type="nucleotide sequence ID" value="NZ_LR698987.1"/>
</dbReference>
<feature type="domain" description="InsA N-terminal zinc ribbon" evidence="1">
    <location>
        <begin position="10"/>
        <end position="39"/>
    </location>
</feature>
<organism evidence="2 3">
    <name type="scientific">Leminorella richardii</name>
    <dbReference type="NCBI Taxonomy" id="158841"/>
    <lineage>
        <taxon>Bacteria</taxon>
        <taxon>Pseudomonadati</taxon>
        <taxon>Pseudomonadota</taxon>
        <taxon>Gammaproteobacteria</taxon>
        <taxon>Enterobacterales</taxon>
        <taxon>Budviciaceae</taxon>
        <taxon>Leminorella</taxon>
    </lineage>
</organism>
<dbReference type="GO" id="GO:0006313">
    <property type="term" value="P:DNA transposition"/>
    <property type="evidence" value="ECO:0007669"/>
    <property type="project" value="InterPro"/>
</dbReference>